<feature type="compositionally biased region" description="Polar residues" evidence="7">
    <location>
        <begin position="18"/>
        <end position="27"/>
    </location>
</feature>
<feature type="compositionally biased region" description="Acidic residues" evidence="7">
    <location>
        <begin position="170"/>
        <end position="180"/>
    </location>
</feature>
<feature type="region of interest" description="Disordered" evidence="7">
    <location>
        <begin position="395"/>
        <end position="429"/>
    </location>
</feature>
<dbReference type="SMART" id="SM00230">
    <property type="entry name" value="CysPc"/>
    <property type="match status" value="1"/>
</dbReference>
<evidence type="ECO:0000256" key="5">
    <source>
        <dbReference type="PIRSR" id="PIRSR622684-1"/>
    </source>
</evidence>
<accession>A0AAV4I0I4</accession>
<dbReference type="EMBL" id="BMAT01005992">
    <property type="protein sequence ID" value="GFS03948.1"/>
    <property type="molecule type" value="Genomic_DNA"/>
</dbReference>
<dbReference type="GO" id="GO:0006508">
    <property type="term" value="P:proteolysis"/>
    <property type="evidence" value="ECO:0007669"/>
    <property type="project" value="UniProtKB-KW"/>
</dbReference>
<feature type="compositionally biased region" description="Pro residues" evidence="7">
    <location>
        <begin position="83"/>
        <end position="94"/>
    </location>
</feature>
<evidence type="ECO:0000256" key="2">
    <source>
        <dbReference type="ARBA" id="ARBA00022670"/>
    </source>
</evidence>
<evidence type="ECO:0000313" key="9">
    <source>
        <dbReference type="EMBL" id="GFS03948.1"/>
    </source>
</evidence>
<feature type="domain" description="Calpain catalytic" evidence="8">
    <location>
        <begin position="219"/>
        <end position="360"/>
    </location>
</feature>
<comment type="caution">
    <text evidence="9">The sequence shown here is derived from an EMBL/GenBank/DDBJ whole genome shotgun (WGS) entry which is preliminary data.</text>
</comment>
<dbReference type="PRINTS" id="PR00704">
    <property type="entry name" value="CALPAIN"/>
</dbReference>
<name>A0AAV4I0I4_9GAST</name>
<evidence type="ECO:0000256" key="4">
    <source>
        <dbReference type="ARBA" id="ARBA00022807"/>
    </source>
</evidence>
<gene>
    <name evidence="9" type="ORF">ElyMa_002900900</name>
</gene>
<keyword evidence="10" id="KW-1185">Reference proteome</keyword>
<evidence type="ECO:0000256" key="6">
    <source>
        <dbReference type="PROSITE-ProRule" id="PRU00239"/>
    </source>
</evidence>
<proteinExistence type="inferred from homology"/>
<reference evidence="9 10" key="1">
    <citation type="journal article" date="2021" name="Elife">
        <title>Chloroplast acquisition without the gene transfer in kleptoplastic sea slugs, Plakobranchus ocellatus.</title>
        <authorList>
            <person name="Maeda T."/>
            <person name="Takahashi S."/>
            <person name="Yoshida T."/>
            <person name="Shimamura S."/>
            <person name="Takaki Y."/>
            <person name="Nagai Y."/>
            <person name="Toyoda A."/>
            <person name="Suzuki Y."/>
            <person name="Arimoto A."/>
            <person name="Ishii H."/>
            <person name="Satoh N."/>
            <person name="Nishiyama T."/>
            <person name="Hasebe M."/>
            <person name="Maruyama T."/>
            <person name="Minagawa J."/>
            <person name="Obokata J."/>
            <person name="Shigenobu S."/>
        </authorList>
    </citation>
    <scope>NUCLEOTIDE SEQUENCE [LARGE SCALE GENOMIC DNA]</scope>
</reference>
<comment type="caution">
    <text evidence="6">Lacks conserved residue(s) required for the propagation of feature annotation.</text>
</comment>
<dbReference type="SUPFAM" id="SSF54001">
    <property type="entry name" value="Cysteine proteinases"/>
    <property type="match status" value="1"/>
</dbReference>
<keyword evidence="4" id="KW-0788">Thiol protease</keyword>
<dbReference type="InterPro" id="IPR000169">
    <property type="entry name" value="Pept_cys_AS"/>
</dbReference>
<feature type="region of interest" description="Disordered" evidence="7">
    <location>
        <begin position="1"/>
        <end position="185"/>
    </location>
</feature>
<feature type="compositionally biased region" description="Pro residues" evidence="7">
    <location>
        <begin position="102"/>
        <end position="153"/>
    </location>
</feature>
<feature type="compositionally biased region" description="Polar residues" evidence="7">
    <location>
        <begin position="37"/>
        <end position="53"/>
    </location>
</feature>
<dbReference type="PANTHER" id="PTHR10183:SF379">
    <property type="entry name" value="CALPAIN-5"/>
    <property type="match status" value="1"/>
</dbReference>
<evidence type="ECO:0000256" key="3">
    <source>
        <dbReference type="ARBA" id="ARBA00022801"/>
    </source>
</evidence>
<comment type="similarity">
    <text evidence="1">Belongs to the peptidase C2 family.</text>
</comment>
<sequence length="429" mass="48423">MGCGNSSQKSKGDDGHSRASTNQNRNLNESRCESNESRPQSIGHRQNDNTNESGAGRQPIVDENTHEDNDDNEYYGYDGVQPKPLPEQSPPPPYESREKTPPPEPTPPSPPPREPTPPPREPTPPPREPTPPPRESTPPPREPTPPPRQPTPPSESRRPTPRPDPVHVEDDGEDDTPFDDDGVRDAEGYISNAMGLLEKTTDFRLDNFKEDIERRPHGDPDSLYVDREFPLEIAIVQDSDGIEWKRPKEFLENPTLFTEGTTRFDIGQGSAGTCWFLSTVANVADNERMLRQVIPEGAYRIEDIDAYDGVFHARFFRFGKWEDVYIDDFLPVIYGNVLWGAKSATEEHELWVALLEKAFASHSRFHNFHNIPLPVAVFVFFFSVCVAADFSFGDDNDEDDDDNNSYATDVDEDDANDDHDDNGEDYDKI</sequence>
<evidence type="ECO:0000313" key="10">
    <source>
        <dbReference type="Proteomes" id="UP000762676"/>
    </source>
</evidence>
<evidence type="ECO:0000256" key="1">
    <source>
        <dbReference type="ARBA" id="ARBA00007623"/>
    </source>
</evidence>
<dbReference type="PANTHER" id="PTHR10183">
    <property type="entry name" value="CALPAIN"/>
    <property type="match status" value="1"/>
</dbReference>
<dbReference type="GO" id="GO:0004198">
    <property type="term" value="F:calcium-dependent cysteine-type endopeptidase activity"/>
    <property type="evidence" value="ECO:0007669"/>
    <property type="project" value="InterPro"/>
</dbReference>
<keyword evidence="2" id="KW-0645">Protease</keyword>
<keyword evidence="3" id="KW-0378">Hydrolase</keyword>
<protein>
    <submittedName>
        <fullName evidence="9">Calpain-9</fullName>
    </submittedName>
</protein>
<dbReference type="GO" id="GO:0005737">
    <property type="term" value="C:cytoplasm"/>
    <property type="evidence" value="ECO:0007669"/>
    <property type="project" value="TreeGrafter"/>
</dbReference>
<dbReference type="InterPro" id="IPR001300">
    <property type="entry name" value="Peptidase_C2_calpain_cat"/>
</dbReference>
<organism evidence="9 10">
    <name type="scientific">Elysia marginata</name>
    <dbReference type="NCBI Taxonomy" id="1093978"/>
    <lineage>
        <taxon>Eukaryota</taxon>
        <taxon>Metazoa</taxon>
        <taxon>Spiralia</taxon>
        <taxon>Lophotrochozoa</taxon>
        <taxon>Mollusca</taxon>
        <taxon>Gastropoda</taxon>
        <taxon>Heterobranchia</taxon>
        <taxon>Euthyneura</taxon>
        <taxon>Panpulmonata</taxon>
        <taxon>Sacoglossa</taxon>
        <taxon>Placobranchoidea</taxon>
        <taxon>Plakobranchidae</taxon>
        <taxon>Elysia</taxon>
    </lineage>
</organism>
<dbReference type="AlphaFoldDB" id="A0AAV4I0I4"/>
<evidence type="ECO:0000256" key="7">
    <source>
        <dbReference type="SAM" id="MobiDB-lite"/>
    </source>
</evidence>
<dbReference type="InterPro" id="IPR038765">
    <property type="entry name" value="Papain-like_cys_pep_sf"/>
</dbReference>
<feature type="active site" evidence="5">
    <location>
        <position position="274"/>
    </location>
</feature>
<dbReference type="PROSITE" id="PS50203">
    <property type="entry name" value="CALPAIN_CAT"/>
    <property type="match status" value="1"/>
</dbReference>
<dbReference type="PROSITE" id="PS00139">
    <property type="entry name" value="THIOL_PROTEASE_CYS"/>
    <property type="match status" value="1"/>
</dbReference>
<dbReference type="Proteomes" id="UP000762676">
    <property type="component" value="Unassembled WGS sequence"/>
</dbReference>
<evidence type="ECO:0000259" key="8">
    <source>
        <dbReference type="PROSITE" id="PS50203"/>
    </source>
</evidence>
<dbReference type="InterPro" id="IPR022684">
    <property type="entry name" value="Calpain_cysteine_protease"/>
</dbReference>
<dbReference type="Pfam" id="PF00648">
    <property type="entry name" value="Peptidase_C2"/>
    <property type="match status" value="1"/>
</dbReference>